<gene>
    <name evidence="4" type="ORF">SAMN02745220_04673</name>
</gene>
<protein>
    <submittedName>
        <fullName evidence="4">Helicase conserved C-terminal domain-containing protein</fullName>
    </submittedName>
</protein>
<dbReference type="SMART" id="SM00490">
    <property type="entry name" value="HELICc"/>
    <property type="match status" value="1"/>
</dbReference>
<dbReference type="AlphaFoldDB" id="A0A1M7YJ63"/>
<keyword evidence="4" id="KW-0347">Helicase</keyword>
<dbReference type="Pfam" id="PF00271">
    <property type="entry name" value="Helicase_C"/>
    <property type="match status" value="1"/>
</dbReference>
<feature type="domain" description="Helicase C-terminal" evidence="3">
    <location>
        <begin position="846"/>
        <end position="1008"/>
    </location>
</feature>
<dbReference type="InterPro" id="IPR038718">
    <property type="entry name" value="SNF2-like_sf"/>
</dbReference>
<organism evidence="4 5">
    <name type="scientific">Desulfopila aestuarii DSM 18488</name>
    <dbReference type="NCBI Taxonomy" id="1121416"/>
    <lineage>
        <taxon>Bacteria</taxon>
        <taxon>Pseudomonadati</taxon>
        <taxon>Thermodesulfobacteriota</taxon>
        <taxon>Desulfobulbia</taxon>
        <taxon>Desulfobulbales</taxon>
        <taxon>Desulfocapsaceae</taxon>
        <taxon>Desulfopila</taxon>
    </lineage>
</organism>
<evidence type="ECO:0000313" key="4">
    <source>
        <dbReference type="EMBL" id="SHO52657.1"/>
    </source>
</evidence>
<keyword evidence="1" id="KW-0378">Hydrolase</keyword>
<dbReference type="CDD" id="cd18793">
    <property type="entry name" value="SF2_C_SNF"/>
    <property type="match status" value="1"/>
</dbReference>
<name>A0A1M7YJ63_9BACT</name>
<dbReference type="InterPro" id="IPR000330">
    <property type="entry name" value="SNF2_N"/>
</dbReference>
<evidence type="ECO:0000259" key="2">
    <source>
        <dbReference type="PROSITE" id="PS51192"/>
    </source>
</evidence>
<dbReference type="GO" id="GO:0005524">
    <property type="term" value="F:ATP binding"/>
    <property type="evidence" value="ECO:0007669"/>
    <property type="project" value="InterPro"/>
</dbReference>
<dbReference type="STRING" id="1121416.SAMN02745220_04673"/>
<sequence length="1021" mass="115437">MYNLATDTIPSFLPVLEEVQLRSWFSRATLDEGLGLIRQGRISAFHVLRGCVGACIDLEASVTLQFEPSAKLSQGFVLRNNYCGLCGAGAQRKRCPHMAAVAILSLIAPWGQSQPRPVSLVYNDSFWAKIGEFFYDWLSRGKYTMRCEKQETSWFWQVEAADGRFAVHMPLSWQLLGEELFPGDMENDEAAVGKASVARLIGELQVLTMTAGERQLQNAGSVSVGWKRDNSFWSWLARMLFVGHGGAVPELSKDPVDSRFFLKLGKAGEPGSFSLELPQDRTWEVVKNIPYDEETVRILPVASECYHVFFNEENCVEVVPSLRLQDGRVLDRQEQSGSRFGGAWYLEGEGFLPISRLSAEGQFRNPCRRTTSLSLLGFLHAEEQKDIPFTVVPNDLAAFLRENEKPLHFVDNIVESQLLELEIRDFPDRLIIDSFREEGDSINLSCRYGLGTATISLGQIQAACKRKLSCLPGRLWLNLNGTPLSWFYELVEERHDAGGDRIRLSYLELFRLTALIPKVDVTVKEEYVKKQITEMLDAERWADGSMLSRIPRHLRDYQSNGLAWLLRLVRFGIGGLLADDMGLGKTHQGLALMQLLLEDNRKSSILVVCPASVVLHWAEKIDTFYPGLDYDVYYGPNRDLEKARPHNVIITTYGVVRQDSDRLQTLVFDVMLLDEIQQVKNHTTAIHQAVAGLNSRVKIGLTGTPVENSLQDLRSLFAICLPGLLGSERQFARQYVQPITERGSSEVRERLSRLIHPFILRRTRSQVLQELPDVIEDNRRCALSADQIILYKEVLDSKAGEFAGLSDDMVAIPYMHILAAITRLKQICCHPCLIAGGSDPAQYNCGKWDLFVELSEELLGAEMKFVVFSQYLGMLDLIEDYFRKEGIGVARLRGDMSANKRQRMIETFNTDPDSRVFCASLLAGGVGIDLTGAQAVIHYDRWWNPAKEEQATARVHRMGQRKVVQVFRLITVDTLEEKIHQLLQEKRQLAESLIHEDEACIIKQMDREQLVELFRVAPGLE</sequence>
<evidence type="ECO:0000259" key="3">
    <source>
        <dbReference type="PROSITE" id="PS51194"/>
    </source>
</evidence>
<dbReference type="InterPro" id="IPR027417">
    <property type="entry name" value="P-loop_NTPase"/>
</dbReference>
<dbReference type="Gene3D" id="3.40.50.300">
    <property type="entry name" value="P-loop containing nucleotide triphosphate hydrolases"/>
    <property type="match status" value="1"/>
</dbReference>
<dbReference type="InterPro" id="IPR001650">
    <property type="entry name" value="Helicase_C-like"/>
</dbReference>
<dbReference type="InterPro" id="IPR049730">
    <property type="entry name" value="SNF2/RAD54-like_C"/>
</dbReference>
<evidence type="ECO:0000313" key="5">
    <source>
        <dbReference type="Proteomes" id="UP000184603"/>
    </source>
</evidence>
<dbReference type="Pfam" id="PF00176">
    <property type="entry name" value="SNF2-rel_dom"/>
    <property type="match status" value="1"/>
</dbReference>
<reference evidence="4 5" key="1">
    <citation type="submission" date="2016-12" db="EMBL/GenBank/DDBJ databases">
        <authorList>
            <person name="Song W.-J."/>
            <person name="Kurnit D.M."/>
        </authorList>
    </citation>
    <scope>NUCLEOTIDE SEQUENCE [LARGE SCALE GENOMIC DNA]</scope>
    <source>
        <strain evidence="4 5">DSM 18488</strain>
    </source>
</reference>
<dbReference type="InterPro" id="IPR014001">
    <property type="entry name" value="Helicase_ATP-bd"/>
</dbReference>
<dbReference type="PROSITE" id="PS51194">
    <property type="entry name" value="HELICASE_CTER"/>
    <property type="match status" value="1"/>
</dbReference>
<keyword evidence="4" id="KW-0067">ATP-binding</keyword>
<dbReference type="SMART" id="SM00487">
    <property type="entry name" value="DEXDc"/>
    <property type="match status" value="1"/>
</dbReference>
<dbReference type="Gene3D" id="3.40.50.10810">
    <property type="entry name" value="Tandem AAA-ATPase domain"/>
    <property type="match status" value="1"/>
</dbReference>
<dbReference type="PANTHER" id="PTHR10799">
    <property type="entry name" value="SNF2/RAD54 HELICASE FAMILY"/>
    <property type="match status" value="1"/>
</dbReference>
<evidence type="ECO:0000256" key="1">
    <source>
        <dbReference type="ARBA" id="ARBA00022801"/>
    </source>
</evidence>
<feature type="domain" description="Helicase ATP-binding" evidence="2">
    <location>
        <begin position="566"/>
        <end position="723"/>
    </location>
</feature>
<proteinExistence type="predicted"/>
<dbReference type="GO" id="GO:0016787">
    <property type="term" value="F:hydrolase activity"/>
    <property type="evidence" value="ECO:0007669"/>
    <property type="project" value="UniProtKB-KW"/>
</dbReference>
<dbReference type="OrthoDB" id="18878at2"/>
<dbReference type="PROSITE" id="PS51192">
    <property type="entry name" value="HELICASE_ATP_BIND_1"/>
    <property type="match status" value="1"/>
</dbReference>
<dbReference type="Proteomes" id="UP000184603">
    <property type="component" value="Unassembled WGS sequence"/>
</dbReference>
<accession>A0A1M7YJ63</accession>
<dbReference type="EMBL" id="FRFE01000038">
    <property type="protein sequence ID" value="SHO52657.1"/>
    <property type="molecule type" value="Genomic_DNA"/>
</dbReference>
<dbReference type="SUPFAM" id="SSF52540">
    <property type="entry name" value="P-loop containing nucleoside triphosphate hydrolases"/>
    <property type="match status" value="2"/>
</dbReference>
<keyword evidence="5" id="KW-1185">Reference proteome</keyword>
<keyword evidence="4" id="KW-0547">Nucleotide-binding</keyword>
<dbReference type="RefSeq" id="WP_073616216.1">
    <property type="nucleotide sequence ID" value="NZ_FRFE01000038.1"/>
</dbReference>
<dbReference type="GO" id="GO:0004386">
    <property type="term" value="F:helicase activity"/>
    <property type="evidence" value="ECO:0007669"/>
    <property type="project" value="UniProtKB-KW"/>
</dbReference>